<dbReference type="GO" id="GO:0016020">
    <property type="term" value="C:membrane"/>
    <property type="evidence" value="ECO:0007669"/>
    <property type="project" value="UniProtKB-SubCell"/>
</dbReference>
<reference evidence="7 8" key="1">
    <citation type="submission" date="2017-09" db="EMBL/GenBank/DDBJ databases">
        <authorList>
            <person name="Lee N."/>
            <person name="Cho B.-K."/>
        </authorList>
    </citation>
    <scope>NUCLEOTIDE SEQUENCE [LARGE SCALE GENOMIC DNA]</scope>
    <source>
        <strain evidence="7 8">ATCC 27465</strain>
    </source>
</reference>
<evidence type="ECO:0000313" key="8">
    <source>
        <dbReference type="Proteomes" id="UP000326505"/>
    </source>
</evidence>
<evidence type="ECO:0000256" key="5">
    <source>
        <dbReference type="SAM" id="Phobius"/>
    </source>
</evidence>
<dbReference type="Proteomes" id="UP000549009">
    <property type="component" value="Unassembled WGS sequence"/>
</dbReference>
<protein>
    <submittedName>
        <fullName evidence="7">DoxX family protein</fullName>
    </submittedName>
</protein>
<evidence type="ECO:0000313" key="9">
    <source>
        <dbReference type="Proteomes" id="UP000549009"/>
    </source>
</evidence>
<reference evidence="6 9" key="2">
    <citation type="submission" date="2020-08" db="EMBL/GenBank/DDBJ databases">
        <title>Genomic Encyclopedia of Type Strains, Phase III (KMG-III): the genomes of soil and plant-associated and newly described type strains.</title>
        <authorList>
            <person name="Whitman W."/>
        </authorList>
    </citation>
    <scope>NUCLEOTIDE SEQUENCE [LARGE SCALE GENOMIC DNA]</scope>
    <source>
        <strain evidence="6 9">CECT 3146</strain>
    </source>
</reference>
<dbReference type="EMBL" id="JACHJD010000002">
    <property type="protein sequence ID" value="MBB5102518.1"/>
    <property type="molecule type" value="Genomic_DNA"/>
</dbReference>
<dbReference type="Proteomes" id="UP000326505">
    <property type="component" value="Chromosome"/>
</dbReference>
<evidence type="ECO:0000256" key="3">
    <source>
        <dbReference type="ARBA" id="ARBA00022989"/>
    </source>
</evidence>
<accession>A0A5P2XLY0</accession>
<dbReference type="RefSeq" id="WP_150515107.1">
    <property type="nucleotide sequence ID" value="NZ_BMSQ01000010.1"/>
</dbReference>
<dbReference type="Pfam" id="PF13564">
    <property type="entry name" value="DoxX_2"/>
    <property type="match status" value="1"/>
</dbReference>
<dbReference type="AlphaFoldDB" id="A0A5P2XLY0"/>
<comment type="subcellular location">
    <subcellularLocation>
        <location evidence="1">Membrane</location>
        <topology evidence="1">Multi-pass membrane protein</topology>
    </subcellularLocation>
</comment>
<feature type="transmembrane region" description="Helical" evidence="5">
    <location>
        <begin position="94"/>
        <end position="114"/>
    </location>
</feature>
<evidence type="ECO:0000313" key="7">
    <source>
        <dbReference type="EMBL" id="QEV64249.1"/>
    </source>
</evidence>
<keyword evidence="4 5" id="KW-0472">Membrane</keyword>
<feature type="transmembrane region" description="Helical" evidence="5">
    <location>
        <begin position="54"/>
        <end position="87"/>
    </location>
</feature>
<dbReference type="OrthoDB" id="2629817at2"/>
<evidence type="ECO:0000256" key="1">
    <source>
        <dbReference type="ARBA" id="ARBA00004141"/>
    </source>
</evidence>
<evidence type="ECO:0000256" key="4">
    <source>
        <dbReference type="ARBA" id="ARBA00023136"/>
    </source>
</evidence>
<proteinExistence type="predicted"/>
<dbReference type="InterPro" id="IPR032808">
    <property type="entry name" value="DoxX"/>
</dbReference>
<sequence length="115" mass="11682">MSTTAVVVTVLTAAWVGFSGFSLLRKAAFVTEPLVQYGVPQSWWTPLGLAKTAGAVGLLVGLAVPAIGVAAGIGLILYFGGAVITVLRARSYKTVAFPVLYLAPVVAALALGHAA</sequence>
<keyword evidence="2 5" id="KW-0812">Transmembrane</keyword>
<keyword evidence="9" id="KW-1185">Reference proteome</keyword>
<organism evidence="7 8">
    <name type="scientific">Streptomyces spectabilis</name>
    <dbReference type="NCBI Taxonomy" id="68270"/>
    <lineage>
        <taxon>Bacteria</taxon>
        <taxon>Bacillati</taxon>
        <taxon>Actinomycetota</taxon>
        <taxon>Actinomycetes</taxon>
        <taxon>Kitasatosporales</taxon>
        <taxon>Streptomycetaceae</taxon>
        <taxon>Streptomyces</taxon>
    </lineage>
</organism>
<gene>
    <name evidence="7" type="ORF">CP982_40790</name>
    <name evidence="6" type="ORF">FHS40_001571</name>
</gene>
<dbReference type="EMBL" id="CP023690">
    <property type="protein sequence ID" value="QEV64249.1"/>
    <property type="molecule type" value="Genomic_DNA"/>
</dbReference>
<evidence type="ECO:0000256" key="2">
    <source>
        <dbReference type="ARBA" id="ARBA00022692"/>
    </source>
</evidence>
<dbReference type="KEGG" id="sspb:CP982_40790"/>
<keyword evidence="3 5" id="KW-1133">Transmembrane helix</keyword>
<evidence type="ECO:0000313" key="6">
    <source>
        <dbReference type="EMBL" id="MBB5102518.1"/>
    </source>
</evidence>
<name>A0A5P2XLY0_STRST</name>